<dbReference type="EMBL" id="BTGC01000003">
    <property type="protein sequence ID" value="GMM49934.1"/>
    <property type="molecule type" value="Genomic_DNA"/>
</dbReference>
<name>A0AAV5REK6_STABA</name>
<reference evidence="1 2" key="1">
    <citation type="journal article" date="2023" name="Elife">
        <title>Identification of key yeast species and microbe-microbe interactions impacting larval growth of Drosophila in the wild.</title>
        <authorList>
            <person name="Mure A."/>
            <person name="Sugiura Y."/>
            <person name="Maeda R."/>
            <person name="Honda K."/>
            <person name="Sakurai N."/>
            <person name="Takahashi Y."/>
            <person name="Watada M."/>
            <person name="Katoh T."/>
            <person name="Gotoh A."/>
            <person name="Gotoh Y."/>
            <person name="Taniguchi I."/>
            <person name="Nakamura K."/>
            <person name="Hayashi T."/>
            <person name="Katayama T."/>
            <person name="Uemura T."/>
            <person name="Hattori Y."/>
        </authorList>
    </citation>
    <scope>NUCLEOTIDE SEQUENCE [LARGE SCALE GENOMIC DNA]</scope>
    <source>
        <strain evidence="1 2">SB-73</strain>
    </source>
</reference>
<accession>A0AAV5REK6</accession>
<gene>
    <name evidence="1" type="ORF">DASB73_008920</name>
</gene>
<comment type="caution">
    <text evidence="1">The sequence shown here is derived from an EMBL/GenBank/DDBJ whole genome shotgun (WGS) entry which is preliminary data.</text>
</comment>
<proteinExistence type="predicted"/>
<sequence length="495" mass="56019">MGTSSHVVLMHSFSVHRFTALALVGCVLLLVYQFMFMARTSIARDYNHLHRISYTPRRAQQLALHSANATRALETEERLRLSEDNFYSELQTRNFIARHSLKFKYVAALIGNEEVHIELSMYTHVFQYHGHTTELSYKDVGIIHYRNTTDVMDQILDAISRYDAVVYVVPNNWVPLFGARKYDVPIVAAHAVPPHSENYTFIVNTDDSLRSGSIQQSSMNKVLSDTKVYELTVPGINRDIVLVGDERDPALNTTSNLLELVDTLNDMSKVGFKPLRTIQFVSFPPNCGNLWAESSANKNLLKSRVVAYLDVGGSMNGTASPLLQPRLNDAVEELAAAGAISPVTPSLTPSLFFLEHKIQTISLNLNSLDETLRLQSLMLSVLTSEPVLPFKLAGYEPELRTENVSVILEENDSKLNTIKFELGVEKPWFDFFKKLKWQKQMKLANYKLQRFEDVFTTSNNGHAVFELDSTGTKLVSNQNPKEQTKAVQRIRKFKL</sequence>
<evidence type="ECO:0000313" key="1">
    <source>
        <dbReference type="EMBL" id="GMM49934.1"/>
    </source>
</evidence>
<protein>
    <submittedName>
        <fullName evidence="1">Uncharacterized protein</fullName>
    </submittedName>
</protein>
<keyword evidence="2" id="KW-1185">Reference proteome</keyword>
<organism evidence="1 2">
    <name type="scientific">Starmerella bacillaris</name>
    <name type="common">Yeast</name>
    <name type="synonym">Candida zemplinina</name>
    <dbReference type="NCBI Taxonomy" id="1247836"/>
    <lineage>
        <taxon>Eukaryota</taxon>
        <taxon>Fungi</taxon>
        <taxon>Dikarya</taxon>
        <taxon>Ascomycota</taxon>
        <taxon>Saccharomycotina</taxon>
        <taxon>Dipodascomycetes</taxon>
        <taxon>Dipodascales</taxon>
        <taxon>Trichomonascaceae</taxon>
        <taxon>Starmerella</taxon>
    </lineage>
</organism>
<evidence type="ECO:0000313" key="2">
    <source>
        <dbReference type="Proteomes" id="UP001362899"/>
    </source>
</evidence>
<dbReference type="Gene3D" id="3.40.630.10">
    <property type="entry name" value="Zn peptidases"/>
    <property type="match status" value="1"/>
</dbReference>
<dbReference type="AlphaFoldDB" id="A0AAV5REK6"/>
<dbReference type="Proteomes" id="UP001362899">
    <property type="component" value="Unassembled WGS sequence"/>
</dbReference>